<dbReference type="InterPro" id="IPR050090">
    <property type="entry name" value="Tyrosine_recombinase_XerCD"/>
</dbReference>
<dbReference type="InterPro" id="IPR011010">
    <property type="entry name" value="DNA_brk_join_enz"/>
</dbReference>
<name>A0A422QLT4_9BURK</name>
<dbReference type="GO" id="GO:0015074">
    <property type="term" value="P:DNA integration"/>
    <property type="evidence" value="ECO:0007669"/>
    <property type="project" value="UniProtKB-KW"/>
</dbReference>
<keyword evidence="3" id="KW-0238">DNA-binding</keyword>
<dbReference type="AlphaFoldDB" id="A0A422QLT4"/>
<dbReference type="RefSeq" id="WP_123069547.1">
    <property type="nucleotide sequence ID" value="NZ_JSAB01000089.1"/>
</dbReference>
<evidence type="ECO:0000256" key="4">
    <source>
        <dbReference type="ARBA" id="ARBA00023172"/>
    </source>
</evidence>
<dbReference type="CDD" id="cd00796">
    <property type="entry name" value="INT_Rci_Hp1_C"/>
    <property type="match status" value="1"/>
</dbReference>
<dbReference type="GO" id="GO:0003677">
    <property type="term" value="F:DNA binding"/>
    <property type="evidence" value="ECO:0007669"/>
    <property type="project" value="UniProtKB-KW"/>
</dbReference>
<comment type="similarity">
    <text evidence="1">Belongs to the 'phage' integrase family.</text>
</comment>
<keyword evidence="2" id="KW-0229">DNA integration</keyword>
<dbReference type="PANTHER" id="PTHR30349:SF41">
    <property type="entry name" value="INTEGRASE_RECOMBINASE PROTEIN MJ0367-RELATED"/>
    <property type="match status" value="1"/>
</dbReference>
<evidence type="ECO:0000256" key="2">
    <source>
        <dbReference type="ARBA" id="ARBA00022908"/>
    </source>
</evidence>
<evidence type="ECO:0000313" key="8">
    <source>
        <dbReference type="Proteomes" id="UP000283254"/>
    </source>
</evidence>
<reference evidence="7" key="1">
    <citation type="submission" date="2014-10" db="EMBL/GenBank/DDBJ databases">
        <title>Massilia sp. genome.</title>
        <authorList>
            <person name="Xu B."/>
            <person name="Dai L."/>
            <person name="Huang Z."/>
        </authorList>
    </citation>
    <scope>NUCLEOTIDE SEQUENCE [LARGE SCALE GENOMIC DNA]</scope>
    <source>
        <strain evidence="7">CFS-1</strain>
    </source>
</reference>
<dbReference type="Gene3D" id="1.10.443.10">
    <property type="entry name" value="Intergrase catalytic core"/>
    <property type="match status" value="1"/>
</dbReference>
<accession>A0A422QLT4</accession>
<dbReference type="EMBL" id="JSAB01000089">
    <property type="protein sequence ID" value="RNF30781.1"/>
    <property type="molecule type" value="Genomic_DNA"/>
</dbReference>
<evidence type="ECO:0000259" key="6">
    <source>
        <dbReference type="PROSITE" id="PS51898"/>
    </source>
</evidence>
<evidence type="ECO:0000256" key="5">
    <source>
        <dbReference type="SAM" id="MobiDB-lite"/>
    </source>
</evidence>
<evidence type="ECO:0000256" key="3">
    <source>
        <dbReference type="ARBA" id="ARBA00023125"/>
    </source>
</evidence>
<dbReference type="OrthoDB" id="662444at2"/>
<keyword evidence="4" id="KW-0233">DNA recombination</keyword>
<feature type="domain" description="Tyr recombinase" evidence="6">
    <location>
        <begin position="301"/>
        <end position="470"/>
    </location>
</feature>
<gene>
    <name evidence="7" type="ORF">NM04_10740</name>
</gene>
<dbReference type="Proteomes" id="UP000283254">
    <property type="component" value="Unassembled WGS sequence"/>
</dbReference>
<evidence type="ECO:0000313" key="7">
    <source>
        <dbReference type="EMBL" id="RNF30781.1"/>
    </source>
</evidence>
<dbReference type="PROSITE" id="PS51898">
    <property type="entry name" value="TYR_RECOMBINASE"/>
    <property type="match status" value="1"/>
</dbReference>
<feature type="region of interest" description="Disordered" evidence="5">
    <location>
        <begin position="150"/>
        <end position="170"/>
    </location>
</feature>
<protein>
    <submittedName>
        <fullName evidence="7">Integrase</fullName>
    </submittedName>
</protein>
<dbReference type="GO" id="GO:0006310">
    <property type="term" value="P:DNA recombination"/>
    <property type="evidence" value="ECO:0007669"/>
    <property type="project" value="UniProtKB-KW"/>
</dbReference>
<keyword evidence="8" id="KW-1185">Reference proteome</keyword>
<proteinExistence type="inferred from homology"/>
<organism evidence="7 8">
    <name type="scientific">Massilia aurea</name>
    <dbReference type="NCBI Taxonomy" id="373040"/>
    <lineage>
        <taxon>Bacteria</taxon>
        <taxon>Pseudomonadati</taxon>
        <taxon>Pseudomonadota</taxon>
        <taxon>Betaproteobacteria</taxon>
        <taxon>Burkholderiales</taxon>
        <taxon>Oxalobacteraceae</taxon>
        <taxon>Telluria group</taxon>
        <taxon>Massilia</taxon>
    </lineage>
</organism>
<sequence>MASIENRSRIQVTVKNRDDLTKQFAFSADKAIQVYVQQLRDEGLKPRLASLNDHYVVRTRSVGAKNQCIVAHSEAEAIDIKHRLESELRRGLFIDYGSGQKASLADLLVRYLREEAPRHKSFEVEGYKINALLEDAGLPREDTSAIVAAHPNPHPKVVSGKKRKATGVRVGQPSETGKFIRKPFAAVVPDDFIDYIDERCQVVEPATVDREIDLFSAVCNLAIDTWRIHVLKNPMDGVRRPRYYNERDRRLSLDEETRLLGAARDEDREQSIDRRLEELMQDERKEADNAATTYRRKQIVKDARQRYLPEAEATCRHLPLFETFIHFQLMTGARRSETLTLTWSNVNLEAQTAYLPETKNGRARKLPLRRDLVEMLRQLPRDSDVVFPLSVDGLRKAWARICSKAGLTGAAELRVHDLRHEAISRVAEVGSNTPGGFSLVDLQHFSGHRNVRMLLRYAHLCTHHLAKRLDAAFADDEQTTTHHGMRRLRKGANVTLTELVATKATEPDGANQEEHEASHAPGPVSVALASTSRSNSCGNVVHIDFKRRTA</sequence>
<comment type="caution">
    <text evidence="7">The sequence shown here is derived from an EMBL/GenBank/DDBJ whole genome shotgun (WGS) entry which is preliminary data.</text>
</comment>
<dbReference type="PANTHER" id="PTHR30349">
    <property type="entry name" value="PHAGE INTEGRASE-RELATED"/>
    <property type="match status" value="1"/>
</dbReference>
<dbReference type="Pfam" id="PF00589">
    <property type="entry name" value="Phage_integrase"/>
    <property type="match status" value="1"/>
</dbReference>
<dbReference type="InterPro" id="IPR002104">
    <property type="entry name" value="Integrase_catalytic"/>
</dbReference>
<dbReference type="InterPro" id="IPR013762">
    <property type="entry name" value="Integrase-like_cat_sf"/>
</dbReference>
<dbReference type="SUPFAM" id="SSF56349">
    <property type="entry name" value="DNA breaking-rejoining enzymes"/>
    <property type="match status" value="2"/>
</dbReference>
<evidence type="ECO:0000256" key="1">
    <source>
        <dbReference type="ARBA" id="ARBA00008857"/>
    </source>
</evidence>